<dbReference type="SUPFAM" id="SSF52540">
    <property type="entry name" value="P-loop containing nucleoside triphosphate hydrolases"/>
    <property type="match status" value="1"/>
</dbReference>
<gene>
    <name evidence="9" type="ORF">DMH04_30065</name>
</gene>
<evidence type="ECO:0000313" key="9">
    <source>
        <dbReference type="EMBL" id="RSM80380.1"/>
    </source>
</evidence>
<feature type="region of interest" description="Disordered" evidence="7">
    <location>
        <begin position="231"/>
        <end position="259"/>
    </location>
</feature>
<dbReference type="Pfam" id="PF00005">
    <property type="entry name" value="ABC_tran"/>
    <property type="match status" value="1"/>
</dbReference>
<keyword evidence="6" id="KW-0472">Membrane</keyword>
<dbReference type="PANTHER" id="PTHR43166">
    <property type="entry name" value="AMINO ACID IMPORT ATP-BINDING PROTEIN"/>
    <property type="match status" value="1"/>
</dbReference>
<feature type="compositionally biased region" description="Polar residues" evidence="7">
    <location>
        <begin position="248"/>
        <end position="259"/>
    </location>
</feature>
<dbReference type="InterPro" id="IPR003439">
    <property type="entry name" value="ABC_transporter-like_ATP-bd"/>
</dbReference>
<dbReference type="EMBL" id="QHKI01000029">
    <property type="protein sequence ID" value="RSM80380.1"/>
    <property type="molecule type" value="Genomic_DNA"/>
</dbReference>
<protein>
    <submittedName>
        <fullName evidence="9">Phosphonate ABC transporter</fullName>
    </submittedName>
</protein>
<dbReference type="OrthoDB" id="3190580at2"/>
<keyword evidence="4" id="KW-0067">ATP-binding</keyword>
<dbReference type="InterPro" id="IPR017871">
    <property type="entry name" value="ABC_transporter-like_CS"/>
</dbReference>
<evidence type="ECO:0000256" key="6">
    <source>
        <dbReference type="ARBA" id="ARBA00023136"/>
    </source>
</evidence>
<dbReference type="Proteomes" id="UP000287547">
    <property type="component" value="Unassembled WGS sequence"/>
</dbReference>
<evidence type="ECO:0000256" key="2">
    <source>
        <dbReference type="ARBA" id="ARBA00022475"/>
    </source>
</evidence>
<evidence type="ECO:0000256" key="5">
    <source>
        <dbReference type="ARBA" id="ARBA00022967"/>
    </source>
</evidence>
<evidence type="ECO:0000256" key="1">
    <source>
        <dbReference type="ARBA" id="ARBA00022448"/>
    </source>
</evidence>
<reference evidence="9 10" key="1">
    <citation type="submission" date="2018-05" db="EMBL/GenBank/DDBJ databases">
        <title>Evolution of GPA BGCs.</title>
        <authorList>
            <person name="Waglechner N."/>
            <person name="Wright G.D."/>
        </authorList>
    </citation>
    <scope>NUCLEOTIDE SEQUENCE [LARGE SCALE GENOMIC DNA]</scope>
    <source>
        <strain evidence="9 10">A82846</strain>
    </source>
</reference>
<dbReference type="InterPro" id="IPR050086">
    <property type="entry name" value="MetN_ABC_transporter-like"/>
</dbReference>
<evidence type="ECO:0000259" key="8">
    <source>
        <dbReference type="PROSITE" id="PS50893"/>
    </source>
</evidence>
<dbReference type="InterPro" id="IPR027417">
    <property type="entry name" value="P-loop_NTPase"/>
</dbReference>
<sequence>MSIEIRGLRKSFTGKQVLAGVDLTVAPGEFVAVLGANGSGKSTVLRCAVGLQQPDAGTIEIDGGAAMVFQQIHLVNRRTVLDNVCSGALGRLKLRQSVFFPRPVREEAMECLARVGLADRASERAGRLSGGQQQRVAIARALCQRAKVILADEPVSALDPSAAEQVVSLLASLADEGMAVLAVLHQPELAQRFAHRIVGMAQGKVAFERKAADLKAAEVASLYPATGTVSAIAPGSPPAPDSPTATSFDSATSLPRGSR</sequence>
<proteinExistence type="predicted"/>
<comment type="caution">
    <text evidence="9">The sequence shown here is derived from an EMBL/GenBank/DDBJ whole genome shotgun (WGS) entry which is preliminary data.</text>
</comment>
<dbReference type="AlphaFoldDB" id="A0A428Z337"/>
<evidence type="ECO:0000256" key="4">
    <source>
        <dbReference type="ARBA" id="ARBA00022840"/>
    </source>
</evidence>
<dbReference type="SMART" id="SM00382">
    <property type="entry name" value="AAA"/>
    <property type="match status" value="1"/>
</dbReference>
<keyword evidence="3" id="KW-0547">Nucleotide-binding</keyword>
<dbReference type="GO" id="GO:0016887">
    <property type="term" value="F:ATP hydrolysis activity"/>
    <property type="evidence" value="ECO:0007669"/>
    <property type="project" value="InterPro"/>
</dbReference>
<dbReference type="GO" id="GO:0005524">
    <property type="term" value="F:ATP binding"/>
    <property type="evidence" value="ECO:0007669"/>
    <property type="project" value="UniProtKB-KW"/>
</dbReference>
<dbReference type="PROSITE" id="PS00211">
    <property type="entry name" value="ABC_TRANSPORTER_1"/>
    <property type="match status" value="1"/>
</dbReference>
<evidence type="ECO:0000313" key="10">
    <source>
        <dbReference type="Proteomes" id="UP000287547"/>
    </source>
</evidence>
<evidence type="ECO:0000256" key="3">
    <source>
        <dbReference type="ARBA" id="ARBA00022741"/>
    </source>
</evidence>
<evidence type="ECO:0000256" key="7">
    <source>
        <dbReference type="SAM" id="MobiDB-lite"/>
    </source>
</evidence>
<dbReference type="InterPro" id="IPR003593">
    <property type="entry name" value="AAA+_ATPase"/>
</dbReference>
<dbReference type="RefSeq" id="WP_063758428.1">
    <property type="nucleotide sequence ID" value="NZ_QHKI01000029.1"/>
</dbReference>
<name>A0A428Z337_KIBAR</name>
<dbReference type="PANTHER" id="PTHR43166:SF6">
    <property type="entry name" value="PHOSPHONATES IMPORT ATP-BINDING PROTEIN PHNC"/>
    <property type="match status" value="1"/>
</dbReference>
<feature type="domain" description="ABC transporter" evidence="8">
    <location>
        <begin position="3"/>
        <end position="227"/>
    </location>
</feature>
<accession>A0A428Z337</accession>
<keyword evidence="5" id="KW-1278">Translocase</keyword>
<organism evidence="9 10">
    <name type="scientific">Kibdelosporangium aridum</name>
    <dbReference type="NCBI Taxonomy" id="2030"/>
    <lineage>
        <taxon>Bacteria</taxon>
        <taxon>Bacillati</taxon>
        <taxon>Actinomycetota</taxon>
        <taxon>Actinomycetes</taxon>
        <taxon>Pseudonocardiales</taxon>
        <taxon>Pseudonocardiaceae</taxon>
        <taxon>Kibdelosporangium</taxon>
    </lineage>
</organism>
<dbReference type="PROSITE" id="PS50893">
    <property type="entry name" value="ABC_TRANSPORTER_2"/>
    <property type="match status" value="1"/>
</dbReference>
<keyword evidence="1" id="KW-0813">Transport</keyword>
<keyword evidence="2" id="KW-1003">Cell membrane</keyword>
<dbReference type="Gene3D" id="3.40.50.300">
    <property type="entry name" value="P-loop containing nucleotide triphosphate hydrolases"/>
    <property type="match status" value="1"/>
</dbReference>